<dbReference type="PANTHER" id="PTHR43888">
    <property type="entry name" value="DNAJ-LIKE-2, ISOFORM A-RELATED"/>
    <property type="match status" value="1"/>
</dbReference>
<dbReference type="SMART" id="SM00271">
    <property type="entry name" value="DnaJ"/>
    <property type="match status" value="1"/>
</dbReference>
<dbReference type="PROSITE" id="PS00636">
    <property type="entry name" value="DNAJ_1"/>
    <property type="match status" value="1"/>
</dbReference>
<dbReference type="OMA" id="KWHEDGD"/>
<dbReference type="Gene3D" id="2.10.230.10">
    <property type="entry name" value="Heat shock protein DnaJ, cysteine-rich domain"/>
    <property type="match status" value="1"/>
</dbReference>
<keyword evidence="5" id="KW-0143">Chaperone</keyword>
<dbReference type="CDD" id="cd10719">
    <property type="entry name" value="DnaJ_zf"/>
    <property type="match status" value="1"/>
</dbReference>
<dbReference type="GO" id="GO:0030544">
    <property type="term" value="F:Hsp70 protein binding"/>
    <property type="evidence" value="ECO:0007669"/>
    <property type="project" value="InterPro"/>
</dbReference>
<accession>A0A0N1PCG8</accession>
<dbReference type="FunFam" id="2.10.230.10:FF:000002">
    <property type="entry name" value="Molecular chaperone DnaJ"/>
    <property type="match status" value="1"/>
</dbReference>
<dbReference type="CDD" id="cd06257">
    <property type="entry name" value="DnaJ"/>
    <property type="match status" value="1"/>
</dbReference>
<dbReference type="SUPFAM" id="SSF57938">
    <property type="entry name" value="DnaJ/Hsp40 cysteine-rich domain"/>
    <property type="match status" value="1"/>
</dbReference>
<dbReference type="PROSITE" id="PS50076">
    <property type="entry name" value="DNAJ_2"/>
    <property type="match status" value="1"/>
</dbReference>
<keyword evidence="10" id="KW-1185">Reference proteome</keyword>
<dbReference type="SUPFAM" id="SSF49493">
    <property type="entry name" value="HSP40/DnaJ peptide-binding domain"/>
    <property type="match status" value="2"/>
</dbReference>
<protein>
    <submittedName>
        <fullName evidence="9">DNAj-like protein</fullName>
    </submittedName>
</protein>
<keyword evidence="1 6" id="KW-0479">Metal-binding</keyword>
<dbReference type="PROSITE" id="PS51188">
    <property type="entry name" value="ZF_CR"/>
    <property type="match status" value="1"/>
</dbReference>
<dbReference type="InterPro" id="IPR018253">
    <property type="entry name" value="DnaJ_domain_CS"/>
</dbReference>
<dbReference type="VEuPathDB" id="TriTrypDB:Lsey_0335_0020"/>
<dbReference type="InterPro" id="IPR001305">
    <property type="entry name" value="HSP_DnaJ_Cys-rich_dom"/>
</dbReference>
<organism evidence="9 10">
    <name type="scientific">Leptomonas seymouri</name>
    <dbReference type="NCBI Taxonomy" id="5684"/>
    <lineage>
        <taxon>Eukaryota</taxon>
        <taxon>Discoba</taxon>
        <taxon>Euglenozoa</taxon>
        <taxon>Kinetoplastea</taxon>
        <taxon>Metakinetoplastina</taxon>
        <taxon>Trypanosomatida</taxon>
        <taxon>Trypanosomatidae</taxon>
        <taxon>Leishmaniinae</taxon>
        <taxon>Leptomonas</taxon>
    </lineage>
</organism>
<dbReference type="PRINTS" id="PR00625">
    <property type="entry name" value="JDOMAIN"/>
</dbReference>
<evidence type="ECO:0000256" key="2">
    <source>
        <dbReference type="ARBA" id="ARBA00022737"/>
    </source>
</evidence>
<dbReference type="InterPro" id="IPR036410">
    <property type="entry name" value="HSP_DnaJ_Cys-rich_dom_sf"/>
</dbReference>
<dbReference type="OrthoDB" id="550424at2759"/>
<evidence type="ECO:0000313" key="10">
    <source>
        <dbReference type="Proteomes" id="UP000038009"/>
    </source>
</evidence>
<dbReference type="Pfam" id="PF01556">
    <property type="entry name" value="DnaJ_C"/>
    <property type="match status" value="1"/>
</dbReference>
<dbReference type="FunFam" id="2.60.260.20:FF:000013">
    <property type="entry name" value="DnaJ subfamily B member 11"/>
    <property type="match status" value="1"/>
</dbReference>
<dbReference type="InterPro" id="IPR002939">
    <property type="entry name" value="DnaJ_C"/>
</dbReference>
<dbReference type="InterPro" id="IPR008971">
    <property type="entry name" value="HSP40/DnaJ_pept-bd"/>
</dbReference>
<evidence type="ECO:0000256" key="4">
    <source>
        <dbReference type="ARBA" id="ARBA00022833"/>
    </source>
</evidence>
<dbReference type="Gene3D" id="2.60.260.20">
    <property type="entry name" value="Urease metallochaperone UreE, N-terminal domain"/>
    <property type="match status" value="2"/>
</dbReference>
<dbReference type="GO" id="GO:0008270">
    <property type="term" value="F:zinc ion binding"/>
    <property type="evidence" value="ECO:0007669"/>
    <property type="project" value="UniProtKB-KW"/>
</dbReference>
<dbReference type="InterPro" id="IPR036869">
    <property type="entry name" value="J_dom_sf"/>
</dbReference>
<evidence type="ECO:0000259" key="7">
    <source>
        <dbReference type="PROSITE" id="PS50076"/>
    </source>
</evidence>
<comment type="caution">
    <text evidence="9">The sequence shown here is derived from an EMBL/GenBank/DDBJ whole genome shotgun (WGS) entry which is preliminary data.</text>
</comment>
<keyword evidence="2" id="KW-0677">Repeat</keyword>
<sequence length="399" mass="44462">MKKSSMVAWSRFPRAVMAVLIVAWIVGLCFEVAPLRIARAASAGDEKAIKKILSLPEDDFYGVLGLGDAGEDATESQIRSAFRKLSRKYHPDVTAGDEDLFRQVYQRIQRAYEVLGDRRKRRVYDILGVDGLKKLEQPQQQHQMNPFFALFGGGRTASDKGPDKELLIAVPLEDIYKGTTHTFQLSKRKICRACHGNGARSKEDVVRCPYCKGSGRLVQRVQIAPGFVQQMEQICGHCKGKGTHVAHVCPACRGTTVVSGETALSVDIEEGLPEGHVLRYELEADQTPGQVPGDVLLTVITAPHAFLRRDGNDLYMNMTITLKEALLGFEKSFTHLDGREVALRRTGVTQYAQQVRIAGEGMPRHHVPSEHGDLYVTYNFELPQSLTAEQRELFDKHFG</sequence>
<dbReference type="EMBL" id="LJSK01000335">
    <property type="protein sequence ID" value="KPI83708.1"/>
    <property type="molecule type" value="Genomic_DNA"/>
</dbReference>
<evidence type="ECO:0000256" key="6">
    <source>
        <dbReference type="PROSITE-ProRule" id="PRU00546"/>
    </source>
</evidence>
<name>A0A0N1PCG8_LEPSE</name>
<evidence type="ECO:0000313" key="9">
    <source>
        <dbReference type="EMBL" id="KPI83708.1"/>
    </source>
</evidence>
<dbReference type="AlphaFoldDB" id="A0A0N1PCG8"/>
<dbReference type="InterPro" id="IPR044713">
    <property type="entry name" value="DNJA1/2-like"/>
</dbReference>
<dbReference type="Gene3D" id="1.10.287.110">
    <property type="entry name" value="DnaJ domain"/>
    <property type="match status" value="1"/>
</dbReference>
<dbReference type="SUPFAM" id="SSF46565">
    <property type="entry name" value="Chaperone J-domain"/>
    <property type="match status" value="1"/>
</dbReference>
<evidence type="ECO:0000256" key="3">
    <source>
        <dbReference type="ARBA" id="ARBA00022771"/>
    </source>
</evidence>
<dbReference type="Proteomes" id="UP000038009">
    <property type="component" value="Unassembled WGS sequence"/>
</dbReference>
<keyword evidence="3 6" id="KW-0863">Zinc-finger</keyword>
<gene>
    <name evidence="9" type="ORF">ABL78_7249</name>
</gene>
<feature type="domain" description="J" evidence="7">
    <location>
        <begin position="59"/>
        <end position="128"/>
    </location>
</feature>
<reference evidence="9 10" key="1">
    <citation type="journal article" date="2015" name="PLoS Pathog.">
        <title>Leptomonas seymouri: Adaptations to the Dixenous Life Cycle Analyzed by Genome Sequencing, Transcriptome Profiling and Co-infection with Leishmania donovani.</title>
        <authorList>
            <person name="Kraeva N."/>
            <person name="Butenko A."/>
            <person name="Hlavacova J."/>
            <person name="Kostygov A."/>
            <person name="Myskova J."/>
            <person name="Grybchuk D."/>
            <person name="Lestinova T."/>
            <person name="Votypka J."/>
            <person name="Volf P."/>
            <person name="Opperdoes F."/>
            <person name="Flegontov P."/>
            <person name="Lukes J."/>
            <person name="Yurchenko V."/>
        </authorList>
    </citation>
    <scope>NUCLEOTIDE SEQUENCE [LARGE SCALE GENOMIC DNA]</scope>
    <source>
        <strain evidence="9 10">ATCC 30220</strain>
    </source>
</reference>
<dbReference type="GO" id="GO:0006457">
    <property type="term" value="P:protein folding"/>
    <property type="evidence" value="ECO:0007669"/>
    <property type="project" value="InterPro"/>
</dbReference>
<dbReference type="Pfam" id="PF00226">
    <property type="entry name" value="DnaJ"/>
    <property type="match status" value="1"/>
</dbReference>
<evidence type="ECO:0000256" key="1">
    <source>
        <dbReference type="ARBA" id="ARBA00022723"/>
    </source>
</evidence>
<dbReference type="GO" id="GO:0051082">
    <property type="term" value="F:unfolded protein binding"/>
    <property type="evidence" value="ECO:0007669"/>
    <property type="project" value="InterPro"/>
</dbReference>
<dbReference type="Pfam" id="PF00684">
    <property type="entry name" value="DnaJ_CXXCXGXG"/>
    <property type="match status" value="1"/>
</dbReference>
<keyword evidence="4 6" id="KW-0862">Zinc</keyword>
<evidence type="ECO:0000256" key="5">
    <source>
        <dbReference type="ARBA" id="ARBA00023186"/>
    </source>
</evidence>
<evidence type="ECO:0000259" key="8">
    <source>
        <dbReference type="PROSITE" id="PS51188"/>
    </source>
</evidence>
<dbReference type="InterPro" id="IPR001623">
    <property type="entry name" value="DnaJ_domain"/>
</dbReference>
<feature type="domain" description="CR-type" evidence="8">
    <location>
        <begin position="178"/>
        <end position="261"/>
    </location>
</feature>
<feature type="zinc finger region" description="CR-type" evidence="6">
    <location>
        <begin position="178"/>
        <end position="261"/>
    </location>
</feature>
<dbReference type="CDD" id="cd10747">
    <property type="entry name" value="DnaJ_C"/>
    <property type="match status" value="1"/>
</dbReference>
<proteinExistence type="predicted"/>